<accession>A0A9N9CDR4</accession>
<keyword evidence="1" id="KW-0863">Zinc-finger</keyword>
<feature type="non-terminal residue" evidence="4">
    <location>
        <position position="1"/>
    </location>
</feature>
<feature type="domain" description="C2H2-type" evidence="3">
    <location>
        <begin position="37"/>
        <end position="67"/>
    </location>
</feature>
<feature type="compositionally biased region" description="Low complexity" evidence="2">
    <location>
        <begin position="193"/>
        <end position="203"/>
    </location>
</feature>
<reference evidence="4" key="1">
    <citation type="submission" date="2021-06" db="EMBL/GenBank/DDBJ databases">
        <authorList>
            <person name="Kallberg Y."/>
            <person name="Tangrot J."/>
            <person name="Rosling A."/>
        </authorList>
    </citation>
    <scope>NUCLEOTIDE SEQUENCE</scope>
    <source>
        <strain evidence="4">CL551</strain>
    </source>
</reference>
<evidence type="ECO:0000313" key="4">
    <source>
        <dbReference type="EMBL" id="CAG8599810.1"/>
    </source>
</evidence>
<organism evidence="4 5">
    <name type="scientific">Acaulospora morrowiae</name>
    <dbReference type="NCBI Taxonomy" id="94023"/>
    <lineage>
        <taxon>Eukaryota</taxon>
        <taxon>Fungi</taxon>
        <taxon>Fungi incertae sedis</taxon>
        <taxon>Mucoromycota</taxon>
        <taxon>Glomeromycotina</taxon>
        <taxon>Glomeromycetes</taxon>
        <taxon>Diversisporales</taxon>
        <taxon>Acaulosporaceae</taxon>
        <taxon>Acaulospora</taxon>
    </lineage>
</organism>
<keyword evidence="1" id="KW-0862">Zinc</keyword>
<evidence type="ECO:0000256" key="1">
    <source>
        <dbReference type="PROSITE-ProRule" id="PRU00042"/>
    </source>
</evidence>
<name>A0A9N9CDR4_9GLOM</name>
<dbReference type="AlphaFoldDB" id="A0A9N9CDR4"/>
<keyword evidence="5" id="KW-1185">Reference proteome</keyword>
<keyword evidence="1" id="KW-0479">Metal-binding</keyword>
<dbReference type="OrthoDB" id="3222551at2759"/>
<feature type="compositionally biased region" description="Low complexity" evidence="2">
    <location>
        <begin position="129"/>
        <end position="138"/>
    </location>
</feature>
<dbReference type="PROSITE" id="PS50157">
    <property type="entry name" value="ZINC_FINGER_C2H2_2"/>
    <property type="match status" value="1"/>
</dbReference>
<dbReference type="PROSITE" id="PS00028">
    <property type="entry name" value="ZINC_FINGER_C2H2_1"/>
    <property type="match status" value="1"/>
</dbReference>
<dbReference type="Proteomes" id="UP000789342">
    <property type="component" value="Unassembled WGS sequence"/>
</dbReference>
<dbReference type="InterPro" id="IPR013087">
    <property type="entry name" value="Znf_C2H2_type"/>
</dbReference>
<feature type="compositionally biased region" description="Basic and acidic residues" evidence="2">
    <location>
        <begin position="167"/>
        <end position="185"/>
    </location>
</feature>
<evidence type="ECO:0000259" key="3">
    <source>
        <dbReference type="PROSITE" id="PS50157"/>
    </source>
</evidence>
<dbReference type="EMBL" id="CAJVPV010006066">
    <property type="protein sequence ID" value="CAG8599810.1"/>
    <property type="molecule type" value="Genomic_DNA"/>
</dbReference>
<dbReference type="GO" id="GO:0008270">
    <property type="term" value="F:zinc ion binding"/>
    <property type="evidence" value="ECO:0007669"/>
    <property type="project" value="UniProtKB-KW"/>
</dbReference>
<feature type="region of interest" description="Disordered" evidence="2">
    <location>
        <begin position="83"/>
        <end position="221"/>
    </location>
</feature>
<sequence length="314" mass="35346">VVEYAQTRLAEIDETTTEEDIVNCVGYRADVNDISFVVCTWNGCNKYFTKMEKFTQHRRRDHDTEEVTKDIWIFGNVNKGGETSTNTISSKATESESSTSIQKTTTSPVKVSAPLPINPSSPLMRVDGTSTLTPTTTTIGLSNKPRRPIKDQLDLPNPMDNSLPAKRSRDSSALEKEIISKRRETQASPQFPGGHSNNGNGNNDIRQVQRPPRRFTMEEEQIVGPDARIRYPRGNRGPNANPMYGLPYDTGDPRYYNAMQMHPMNFVYSEMPPPPPPRYDGSYGDMPYGQFYGNGNRRFLNSPPPPPPPTRRSR</sequence>
<feature type="compositionally biased region" description="Pro residues" evidence="2">
    <location>
        <begin position="302"/>
        <end position="314"/>
    </location>
</feature>
<evidence type="ECO:0000313" key="5">
    <source>
        <dbReference type="Proteomes" id="UP000789342"/>
    </source>
</evidence>
<protein>
    <submittedName>
        <fullName evidence="4">12607_t:CDS:1</fullName>
    </submittedName>
</protein>
<gene>
    <name evidence="4" type="ORF">AMORRO_LOCUS7733</name>
</gene>
<proteinExistence type="predicted"/>
<comment type="caution">
    <text evidence="4">The sequence shown here is derived from an EMBL/GenBank/DDBJ whole genome shotgun (WGS) entry which is preliminary data.</text>
</comment>
<feature type="region of interest" description="Disordered" evidence="2">
    <location>
        <begin position="272"/>
        <end position="314"/>
    </location>
</feature>
<evidence type="ECO:0000256" key="2">
    <source>
        <dbReference type="SAM" id="MobiDB-lite"/>
    </source>
</evidence>
<feature type="compositionally biased region" description="Low complexity" evidence="2">
    <location>
        <begin position="87"/>
        <end position="101"/>
    </location>
</feature>